<dbReference type="InterPro" id="IPR011257">
    <property type="entry name" value="DNA_glycosylase"/>
</dbReference>
<dbReference type="SMART" id="SM00478">
    <property type="entry name" value="ENDO3c"/>
    <property type="match status" value="1"/>
</dbReference>
<dbReference type="PIRSF" id="PIRSF005954">
    <property type="entry name" value="Thrmst_ogg"/>
    <property type="match status" value="1"/>
</dbReference>
<dbReference type="Proteomes" id="UP001319921">
    <property type="component" value="Chromosome"/>
</dbReference>
<feature type="active site" evidence="7">
    <location>
        <position position="128"/>
    </location>
</feature>
<sequence>MLRNLILNQKLRAKVLERIEEFKLNNSANEEVWFRELVLCILTANSSFLSAFKALNCLGELIYYADETIISKNLRSCNYRFYNLKAKYIVEARKMIYGKLKDKIKPIADQDPFLAREKLLKIKGLGMKESSHFLRNVGYFDLAIIDRHVINFLKEIGALGEKRIRSLSKSQYIVLENILKSIASNFNIKVGVFDLFIWYKETNTIVK</sequence>
<dbReference type="RefSeq" id="WP_229571748.1">
    <property type="nucleotide sequence ID" value="NZ_AP025226.1"/>
</dbReference>
<keyword evidence="5 7" id="KW-0511">Multifunctional enzyme</keyword>
<keyword evidence="1 7" id="KW-0227">DNA damage</keyword>
<dbReference type="CDD" id="cd00056">
    <property type="entry name" value="ENDO3c"/>
    <property type="match status" value="1"/>
</dbReference>
<evidence type="ECO:0000256" key="1">
    <source>
        <dbReference type="ARBA" id="ARBA00022763"/>
    </source>
</evidence>
<evidence type="ECO:0000256" key="5">
    <source>
        <dbReference type="ARBA" id="ARBA00023268"/>
    </source>
</evidence>
<keyword evidence="3 7" id="KW-0234">DNA repair</keyword>
<keyword evidence="4 7" id="KW-0456">Lyase</keyword>
<keyword evidence="6 7" id="KW-0326">Glycosidase</keyword>
<evidence type="ECO:0000256" key="3">
    <source>
        <dbReference type="ARBA" id="ARBA00023204"/>
    </source>
</evidence>
<evidence type="ECO:0000256" key="2">
    <source>
        <dbReference type="ARBA" id="ARBA00022801"/>
    </source>
</evidence>
<dbReference type="HAMAP" id="MF_00241">
    <property type="entry name" value="Ogg"/>
    <property type="match status" value="1"/>
</dbReference>
<evidence type="ECO:0000259" key="8">
    <source>
        <dbReference type="SMART" id="SM00478"/>
    </source>
</evidence>
<dbReference type="GO" id="GO:0140078">
    <property type="term" value="F:class I DNA-(apurinic or apyrimidinic site) endonuclease activity"/>
    <property type="evidence" value="ECO:0007669"/>
    <property type="project" value="UniProtKB-EC"/>
</dbReference>
<feature type="domain" description="HhH-GPD" evidence="8">
    <location>
        <begin position="42"/>
        <end position="202"/>
    </location>
</feature>
<name>A0AAQ4CPP6_9CREN</name>
<evidence type="ECO:0000313" key="9">
    <source>
        <dbReference type="EMBL" id="BDB97777.1"/>
    </source>
</evidence>
<dbReference type="EMBL" id="AP025226">
    <property type="protein sequence ID" value="BDB97777.1"/>
    <property type="molecule type" value="Genomic_DNA"/>
</dbReference>
<dbReference type="SUPFAM" id="SSF48150">
    <property type="entry name" value="DNA-glycosylase"/>
    <property type="match status" value="1"/>
</dbReference>
<evidence type="ECO:0000256" key="4">
    <source>
        <dbReference type="ARBA" id="ARBA00023239"/>
    </source>
</evidence>
<keyword evidence="2 7" id="KW-0378">Hydrolase</keyword>
<comment type="function">
    <text evidence="7">Catalyzes the excision of an oxidatively damaged form of guanine (7,8-dihydro-8-oxoguanine = 8-oxoG) from DNA. Also cleaves the DNA backbone at apurinic/apyrimidinic sites (AP sites).</text>
</comment>
<dbReference type="EC" id="3.2.2.-" evidence="7"/>
<dbReference type="InterPro" id="IPR003265">
    <property type="entry name" value="HhH-GPD_domain"/>
</dbReference>
<feature type="active site" evidence="7">
    <location>
        <position position="146"/>
    </location>
</feature>
<evidence type="ECO:0000313" key="10">
    <source>
        <dbReference type="Proteomes" id="UP001319921"/>
    </source>
</evidence>
<gene>
    <name evidence="7" type="primary">ogg</name>
    <name evidence="9" type="ORF">SACC_07940</name>
</gene>
<organism evidence="9 10">
    <name type="scientific">Saccharolobus caldissimus</name>
    <dbReference type="NCBI Taxonomy" id="1702097"/>
    <lineage>
        <taxon>Archaea</taxon>
        <taxon>Thermoproteota</taxon>
        <taxon>Thermoprotei</taxon>
        <taxon>Sulfolobales</taxon>
        <taxon>Sulfolobaceae</taxon>
        <taxon>Saccharolobus</taxon>
    </lineage>
</organism>
<comment type="similarity">
    <text evidence="7">Belongs to the type-2 OGG1 family.</text>
</comment>
<dbReference type="Gene3D" id="1.10.340.30">
    <property type="entry name" value="Hypothetical protein, domain 2"/>
    <property type="match status" value="1"/>
</dbReference>
<dbReference type="InterPro" id="IPR023170">
    <property type="entry name" value="HhH_base_excis_C"/>
</dbReference>
<evidence type="ECO:0000256" key="7">
    <source>
        <dbReference type="HAMAP-Rule" id="MF_00241"/>
    </source>
</evidence>
<dbReference type="EC" id="4.2.99.18" evidence="7"/>
<dbReference type="GO" id="GO:0006284">
    <property type="term" value="P:base-excision repair"/>
    <property type="evidence" value="ECO:0007669"/>
    <property type="project" value="UniProtKB-UniRule"/>
</dbReference>
<keyword evidence="10" id="KW-1185">Reference proteome</keyword>
<proteinExistence type="inferred from homology"/>
<dbReference type="AlphaFoldDB" id="A0AAQ4CPP6"/>
<dbReference type="InterPro" id="IPR012092">
    <property type="entry name" value="DNA_glyclase/AP_lyase_Ogg"/>
</dbReference>
<protein>
    <recommendedName>
        <fullName evidence="7">8-oxoguanine DNA glycosylase/AP lyase</fullName>
    </recommendedName>
    <domain>
        <recommendedName>
            <fullName evidence="7">8-oxoguanine DNA glycosylase</fullName>
            <shortName evidence="7">8-oxoG DNA glycosylase</shortName>
            <ecNumber evidence="7">3.2.2.-</ecNumber>
        </recommendedName>
    </domain>
    <domain>
        <recommendedName>
            <fullName evidence="7">DNA-(apurinic or apyrimidinic site) lyase</fullName>
            <shortName evidence="7">AP lyase</shortName>
            <ecNumber evidence="7">4.2.99.18</ecNumber>
        </recommendedName>
    </domain>
</protein>
<dbReference type="Gene3D" id="1.10.1670.10">
    <property type="entry name" value="Helix-hairpin-Helix base-excision DNA repair enzymes (C-terminal)"/>
    <property type="match status" value="1"/>
</dbReference>
<dbReference type="Pfam" id="PF22175">
    <property type="entry name" value="Ogg-HhH"/>
    <property type="match status" value="1"/>
</dbReference>
<reference evidence="9 10" key="1">
    <citation type="journal article" date="2022" name="Microbiol. Resour. Announc.">
        <title>Complete Genome Sequence of the Hyperthermophilic and Acidophilic Archaeon Saccharolobus caldissimus Strain HS-3T.</title>
        <authorList>
            <person name="Sakai H.D."/>
            <person name="Kurosawa N."/>
        </authorList>
    </citation>
    <scope>NUCLEOTIDE SEQUENCE [LARGE SCALE GENOMIC DNA]</scope>
    <source>
        <strain evidence="9 10">JCM32116</strain>
    </source>
</reference>
<accession>A0AAQ4CPP6</accession>
<dbReference type="GeneID" id="68865533"/>
<dbReference type="KEGG" id="scas:SACC_07940"/>
<comment type="catalytic activity">
    <reaction evidence="7">
        <text>2'-deoxyribonucleotide-(2'-deoxyribose 5'-phosphate)-2'-deoxyribonucleotide-DNA = a 3'-end 2'-deoxyribonucleotide-(2,3-dehydro-2,3-deoxyribose 5'-phosphate)-DNA + a 5'-end 5'-phospho-2'-deoxyribonucleoside-DNA + H(+)</text>
        <dbReference type="Rhea" id="RHEA:66592"/>
        <dbReference type="Rhea" id="RHEA-COMP:13180"/>
        <dbReference type="Rhea" id="RHEA-COMP:16897"/>
        <dbReference type="Rhea" id="RHEA-COMP:17067"/>
        <dbReference type="ChEBI" id="CHEBI:15378"/>
        <dbReference type="ChEBI" id="CHEBI:136412"/>
        <dbReference type="ChEBI" id="CHEBI:157695"/>
        <dbReference type="ChEBI" id="CHEBI:167181"/>
        <dbReference type="EC" id="4.2.99.18"/>
    </reaction>
</comment>
<dbReference type="NCBIfam" id="NF002305">
    <property type="entry name" value="PRK01229.1"/>
    <property type="match status" value="1"/>
</dbReference>
<evidence type="ECO:0000256" key="6">
    <source>
        <dbReference type="ARBA" id="ARBA00023295"/>
    </source>
</evidence>
<feature type="site" description="Important for guanine/8-oxoguanine distinction" evidence="7">
    <location>
        <position position="207"/>
    </location>
</feature>
<dbReference type="GO" id="GO:0016799">
    <property type="term" value="F:hydrolase activity, hydrolyzing N-glycosyl compounds"/>
    <property type="evidence" value="ECO:0007669"/>
    <property type="project" value="UniProtKB-UniRule"/>
</dbReference>